<dbReference type="RefSeq" id="WP_092847822.1">
    <property type="nucleotide sequence ID" value="NZ_FOMI01000001.1"/>
</dbReference>
<organism evidence="4 5">
    <name type="scientific">Algibacter pectinivorans</name>
    <dbReference type="NCBI Taxonomy" id="870482"/>
    <lineage>
        <taxon>Bacteria</taxon>
        <taxon>Pseudomonadati</taxon>
        <taxon>Bacteroidota</taxon>
        <taxon>Flavobacteriia</taxon>
        <taxon>Flavobacteriales</taxon>
        <taxon>Flavobacteriaceae</taxon>
        <taxon>Algibacter</taxon>
    </lineage>
</organism>
<accession>A0A1I1MBT4</accession>
<dbReference type="STRING" id="870482.SAMN04487987_101158"/>
<keyword evidence="1 2" id="KW-0732">Signal</keyword>
<evidence type="ECO:0000313" key="5">
    <source>
        <dbReference type="Proteomes" id="UP000199439"/>
    </source>
</evidence>
<dbReference type="InterPro" id="IPR024079">
    <property type="entry name" value="MetalloPept_cat_dom_sf"/>
</dbReference>
<feature type="signal peptide" evidence="2">
    <location>
        <begin position="1"/>
        <end position="19"/>
    </location>
</feature>
<reference evidence="5" key="1">
    <citation type="submission" date="2016-10" db="EMBL/GenBank/DDBJ databases">
        <authorList>
            <person name="Varghese N."/>
            <person name="Submissions S."/>
        </authorList>
    </citation>
    <scope>NUCLEOTIDE SEQUENCE [LARGE SCALE GENOMIC DNA]</scope>
    <source>
        <strain evidence="5">DSM 25730</strain>
    </source>
</reference>
<protein>
    <submittedName>
        <fullName evidence="4">Por secretion system C-terminal sorting domain-containing protein</fullName>
    </submittedName>
</protein>
<dbReference type="InterPro" id="IPR019026">
    <property type="entry name" value="Peptidase_M64_IgA"/>
</dbReference>
<proteinExistence type="predicted"/>
<dbReference type="EMBL" id="FOMI01000001">
    <property type="protein sequence ID" value="SFC82829.1"/>
    <property type="molecule type" value="Genomic_DNA"/>
</dbReference>
<dbReference type="GO" id="GO:0008237">
    <property type="term" value="F:metallopeptidase activity"/>
    <property type="evidence" value="ECO:0007669"/>
    <property type="project" value="InterPro"/>
</dbReference>
<keyword evidence="5" id="KW-1185">Reference proteome</keyword>
<sequence length="465" mass="52473">MKSFLVAILFIFNTYSLSAQVFDVEPIKISGADDKRINLVILSEGYQASELTDFITDATNFSNEMFKESPFKEYENYFNIYAVKVPSNESGADDPETNTFVDTYFNATHNAFGNPFLLYYEIDGNNANNTEAKILSVLADNFPNYDNTLILVNSSKYGGSGGKFPMAYNGYWASKIIMHELGHSLFDLKDEYYPGDLLAGEAINMTQETNSNLVKWKNWIDTNNVGVYQYTCDGCETNEYTNWYKPHENSIMEFIDKSFNSVCKEGMIEKIYDLVSPIDSYTPTDTTVNDPSLPLNFELNLVKPIPNTLNSTWTLNTVNFANDVDDVSISDTDLQTGENILSVSVIDNTAMLKIDNHETLNIHTISWTINYSTLGIDDIETEINTYNISMYPNPTENILNLEIESHSDTNIKVEIISIDGKLVKTETLSGDQNNQIDISPLSQGVYIANFYSKNMRIASKRLTKN</sequence>
<gene>
    <name evidence="4" type="ORF">SAMN04487987_101158</name>
</gene>
<dbReference type="Pfam" id="PF18962">
    <property type="entry name" value="Por_Secre_tail"/>
    <property type="match status" value="1"/>
</dbReference>
<evidence type="ECO:0000259" key="3">
    <source>
        <dbReference type="Pfam" id="PF18962"/>
    </source>
</evidence>
<name>A0A1I1MBT4_9FLAO</name>
<feature type="chain" id="PRO_5011475354" evidence="2">
    <location>
        <begin position="20"/>
        <end position="465"/>
    </location>
</feature>
<feature type="domain" description="Secretion system C-terminal sorting" evidence="3">
    <location>
        <begin position="390"/>
        <end position="460"/>
    </location>
</feature>
<dbReference type="OrthoDB" id="1288696at2"/>
<evidence type="ECO:0000313" key="4">
    <source>
        <dbReference type="EMBL" id="SFC82829.1"/>
    </source>
</evidence>
<evidence type="ECO:0000256" key="2">
    <source>
        <dbReference type="SAM" id="SignalP"/>
    </source>
</evidence>
<dbReference type="AlphaFoldDB" id="A0A1I1MBT4"/>
<dbReference type="Gene3D" id="3.40.390.10">
    <property type="entry name" value="Collagenase (Catalytic Domain)"/>
    <property type="match status" value="1"/>
</dbReference>
<dbReference type="NCBIfam" id="TIGR04183">
    <property type="entry name" value="Por_Secre_tail"/>
    <property type="match status" value="1"/>
</dbReference>
<evidence type="ECO:0000256" key="1">
    <source>
        <dbReference type="ARBA" id="ARBA00022729"/>
    </source>
</evidence>
<dbReference type="Proteomes" id="UP000199439">
    <property type="component" value="Unassembled WGS sequence"/>
</dbReference>
<dbReference type="Pfam" id="PF09471">
    <property type="entry name" value="Peptidase_M64"/>
    <property type="match status" value="1"/>
</dbReference>
<dbReference type="InterPro" id="IPR026444">
    <property type="entry name" value="Secre_tail"/>
</dbReference>